<sequence length="214" mass="24896">MAVELWREVANLSTVVQVVYDKDGLNAPKLEEFNTYLRNHGSLVYPIVNNGGLDCSLKAQMQRIFVSHIPEIEDDDLVVTGDVDIFPMVPNILEELRRDYNIWLFQYALSETKHETFSMSFIAMTKALWKQLLPASTPEDTIQHFLPSILDKKMTWNYDQLIVSKVILQSGLCSLDPQNRLWKRLRLEPTDPQTSDVQTCYHGYRWWDCNKART</sequence>
<protein>
    <submittedName>
        <fullName evidence="1">Uncharacterized protein</fullName>
    </submittedName>
</protein>
<organism evidence="1 2">
    <name type="scientific">Tigriopus californicus</name>
    <name type="common">Marine copepod</name>
    <dbReference type="NCBI Taxonomy" id="6832"/>
    <lineage>
        <taxon>Eukaryota</taxon>
        <taxon>Metazoa</taxon>
        <taxon>Ecdysozoa</taxon>
        <taxon>Arthropoda</taxon>
        <taxon>Crustacea</taxon>
        <taxon>Multicrustacea</taxon>
        <taxon>Hexanauplia</taxon>
        <taxon>Copepoda</taxon>
        <taxon>Harpacticoida</taxon>
        <taxon>Harpacticidae</taxon>
        <taxon>Tigriopus</taxon>
    </lineage>
</organism>
<accession>A0A553PTS5</accession>
<dbReference type="Proteomes" id="UP000318571">
    <property type="component" value="Chromosome 12"/>
</dbReference>
<reference evidence="1 2" key="1">
    <citation type="journal article" date="2018" name="Nat. Ecol. Evol.">
        <title>Genomic signatures of mitonuclear coevolution across populations of Tigriopus californicus.</title>
        <authorList>
            <person name="Barreto F.S."/>
            <person name="Watson E.T."/>
            <person name="Lima T.G."/>
            <person name="Willett C.S."/>
            <person name="Edmands S."/>
            <person name="Li W."/>
            <person name="Burton R.S."/>
        </authorList>
    </citation>
    <scope>NUCLEOTIDE SEQUENCE [LARGE SCALE GENOMIC DNA]</scope>
    <source>
        <strain evidence="1 2">San Diego</strain>
    </source>
</reference>
<evidence type="ECO:0000313" key="2">
    <source>
        <dbReference type="Proteomes" id="UP000318571"/>
    </source>
</evidence>
<gene>
    <name evidence="1" type="ORF">TCAL_13644</name>
</gene>
<evidence type="ECO:0000313" key="1">
    <source>
        <dbReference type="EMBL" id="TRY81090.1"/>
    </source>
</evidence>
<comment type="caution">
    <text evidence="1">The sequence shown here is derived from an EMBL/GenBank/DDBJ whole genome shotgun (WGS) entry which is preliminary data.</text>
</comment>
<dbReference type="AlphaFoldDB" id="A0A553PTS5"/>
<feature type="non-terminal residue" evidence="1">
    <location>
        <position position="214"/>
    </location>
</feature>
<proteinExistence type="predicted"/>
<keyword evidence="2" id="KW-1185">Reference proteome</keyword>
<name>A0A553PTS5_TIGCA</name>
<dbReference type="EMBL" id="VCGU01000001">
    <property type="protein sequence ID" value="TRY81090.1"/>
    <property type="molecule type" value="Genomic_DNA"/>
</dbReference>